<dbReference type="AlphaFoldDB" id="A0A7I0HME7"/>
<accession>A0A7I0HME7</accession>
<reference evidence="1 2" key="1">
    <citation type="journal article" date="2019" name="PLoS Negl. Trop. Dis.">
        <title>Revisiting the worldwide diversity of Leptospira species in the environment.</title>
        <authorList>
            <person name="Vincent A.T."/>
            <person name="Schiettekatte O."/>
            <person name="Bourhy P."/>
            <person name="Veyrier F.J."/>
            <person name="Picardeau M."/>
        </authorList>
    </citation>
    <scope>NUCLEOTIDE SEQUENCE [LARGE SCALE GENOMIC DNA]</scope>
    <source>
        <strain evidence="1 2">201800273</strain>
    </source>
</reference>
<protein>
    <submittedName>
        <fullName evidence="1">Uncharacterized protein</fullName>
    </submittedName>
</protein>
<evidence type="ECO:0000313" key="2">
    <source>
        <dbReference type="Proteomes" id="UP000297641"/>
    </source>
</evidence>
<dbReference type="Proteomes" id="UP000297641">
    <property type="component" value="Unassembled WGS sequence"/>
</dbReference>
<proteinExistence type="predicted"/>
<comment type="caution">
    <text evidence="1">The sequence shown here is derived from an EMBL/GenBank/DDBJ whole genome shotgun (WGS) entry which is preliminary data.</text>
</comment>
<gene>
    <name evidence="1" type="ORF">EHQ43_17625</name>
</gene>
<evidence type="ECO:0000313" key="1">
    <source>
        <dbReference type="EMBL" id="TGL02179.1"/>
    </source>
</evidence>
<organism evidence="1 2">
    <name type="scientific">Leptospira bouyouniensis</name>
    <dbReference type="NCBI Taxonomy" id="2484911"/>
    <lineage>
        <taxon>Bacteria</taxon>
        <taxon>Pseudomonadati</taxon>
        <taxon>Spirochaetota</taxon>
        <taxon>Spirochaetia</taxon>
        <taxon>Leptospirales</taxon>
        <taxon>Leptospiraceae</taxon>
        <taxon>Leptospira</taxon>
    </lineage>
</organism>
<dbReference type="EMBL" id="RQFT01000015">
    <property type="protein sequence ID" value="TGL02179.1"/>
    <property type="molecule type" value="Genomic_DNA"/>
</dbReference>
<name>A0A7I0HME7_9LEPT</name>
<sequence>MLTQATCQSLTSRSGTQGRGTSVSLVRYAQSLQYILKIKIMKKKVTLLIFLAVSCRYYPDQNEFVFGKKGSILHHWETDENRILVFDTDYKKNISKNNSPIKFFFINFIPNPIARPTDEWKKREISLPVSLNKEFEEKYKNKLNISNSHDRYALITFTPNNFHLSDKFNNDIIIIFIMFDYQSRNYHRNTSWIGMPLDIELRLSIFRNNIQIASCQQIIKKFTFTNQFLSSELDNENSFLNQLLKSERINFLDKDSNSFYEKINFCMNELGI</sequence>